<dbReference type="KEGG" id="hds:HSR122_0890"/>
<organism evidence="2 3">
    <name type="scientific">Halapricum desulfuricans</name>
    <dbReference type="NCBI Taxonomy" id="2841257"/>
    <lineage>
        <taxon>Archaea</taxon>
        <taxon>Methanobacteriati</taxon>
        <taxon>Methanobacteriota</taxon>
        <taxon>Stenosarchaea group</taxon>
        <taxon>Halobacteria</taxon>
        <taxon>Halobacteriales</taxon>
        <taxon>Haloarculaceae</taxon>
        <taxon>Halapricum</taxon>
    </lineage>
</organism>
<dbReference type="InterPro" id="IPR043858">
    <property type="entry name" value="DUF5820"/>
</dbReference>
<gene>
    <name evidence="2" type="ORF">HSR122_0890</name>
</gene>
<evidence type="ECO:0000313" key="3">
    <source>
        <dbReference type="Proteomes" id="UP000662973"/>
    </source>
</evidence>
<evidence type="ECO:0000313" key="2">
    <source>
        <dbReference type="EMBL" id="QSG08294.1"/>
    </source>
</evidence>
<proteinExistence type="predicted"/>
<dbReference type="Proteomes" id="UP000662973">
    <property type="component" value="Chromosome"/>
</dbReference>
<keyword evidence="3" id="KW-1185">Reference proteome</keyword>
<reference evidence="2 3" key="1">
    <citation type="submission" date="2020-11" db="EMBL/GenBank/DDBJ databases">
        <title>Carbohydrate-dependent, anaerobic sulfur respiration: A novel catabolism in halophilic archaea.</title>
        <authorList>
            <person name="Sorokin D.Y."/>
            <person name="Messina E."/>
            <person name="Smedile F."/>
            <person name="La Cono V."/>
            <person name="Hallsworth J.E."/>
            <person name="Yakimov M.M."/>
        </authorList>
    </citation>
    <scope>NUCLEOTIDE SEQUENCE [LARGE SCALE GENOMIC DNA]</scope>
    <source>
        <strain evidence="2 3">HSR12-2</strain>
    </source>
</reference>
<evidence type="ECO:0000256" key="1">
    <source>
        <dbReference type="SAM" id="MobiDB-lite"/>
    </source>
</evidence>
<name>A0A897N6W0_9EURY</name>
<dbReference type="AlphaFoldDB" id="A0A897N6W0"/>
<accession>A0A897N6W0</accession>
<protein>
    <submittedName>
        <fullName evidence="2">Uncharacterized protein</fullName>
    </submittedName>
</protein>
<dbReference type="Pfam" id="PF19137">
    <property type="entry name" value="DUF5820"/>
    <property type="match status" value="1"/>
</dbReference>
<dbReference type="EMBL" id="CP064788">
    <property type="protein sequence ID" value="QSG08294.1"/>
    <property type="molecule type" value="Genomic_DNA"/>
</dbReference>
<dbReference type="RefSeq" id="WP_229111438.1">
    <property type="nucleotide sequence ID" value="NZ_CP064788.1"/>
</dbReference>
<sequence>MELASALPDGWSVWSEEAGRAVVVYRPGVFDSEAFPPPCLPTLYLTKGSRGRRPGRPEPAPDDPWYVTLSLEPDVTADRRRFDDRKVAVEETVELAKAFADGEFDYRSLYQVPRERYLDKLDELTGRGTNSTG</sequence>
<dbReference type="GeneID" id="68851541"/>
<feature type="region of interest" description="Disordered" evidence="1">
    <location>
        <begin position="46"/>
        <end position="67"/>
    </location>
</feature>